<dbReference type="NCBIfam" id="TIGR00745">
    <property type="entry name" value="apbA_panE"/>
    <property type="match status" value="1"/>
</dbReference>
<evidence type="ECO:0000256" key="5">
    <source>
        <dbReference type="ARBA" id="ARBA00022655"/>
    </source>
</evidence>
<proteinExistence type="inferred from homology"/>
<dbReference type="KEGG" id="msq:BKP64_14290"/>
<dbReference type="Gene3D" id="1.10.1040.10">
    <property type="entry name" value="N-(1-d-carboxylethyl)-l-norvaline Dehydrogenase, domain 2"/>
    <property type="match status" value="1"/>
</dbReference>
<protein>
    <recommendedName>
        <fullName evidence="4 10">2-dehydropantoate 2-reductase</fullName>
        <ecNumber evidence="3 10">1.1.1.169</ecNumber>
    </recommendedName>
    <alternativeName>
        <fullName evidence="8 10">Ketopantoate reductase</fullName>
    </alternativeName>
</protein>
<dbReference type="InterPro" id="IPR008927">
    <property type="entry name" value="6-PGluconate_DH-like_C_sf"/>
</dbReference>
<evidence type="ECO:0000256" key="8">
    <source>
        <dbReference type="ARBA" id="ARBA00032024"/>
    </source>
</evidence>
<organism evidence="13 14">
    <name type="scientific">Marinobacter salinus</name>
    <dbReference type="NCBI Taxonomy" id="1874317"/>
    <lineage>
        <taxon>Bacteria</taxon>
        <taxon>Pseudomonadati</taxon>
        <taxon>Pseudomonadota</taxon>
        <taxon>Gammaproteobacteria</taxon>
        <taxon>Pseudomonadales</taxon>
        <taxon>Marinobacteraceae</taxon>
        <taxon>Marinobacter</taxon>
    </lineage>
</organism>
<accession>A0A1D9GNX9</accession>
<comment type="catalytic activity">
    <reaction evidence="9 10">
        <text>(R)-pantoate + NADP(+) = 2-dehydropantoate + NADPH + H(+)</text>
        <dbReference type="Rhea" id="RHEA:16233"/>
        <dbReference type="ChEBI" id="CHEBI:11561"/>
        <dbReference type="ChEBI" id="CHEBI:15378"/>
        <dbReference type="ChEBI" id="CHEBI:15980"/>
        <dbReference type="ChEBI" id="CHEBI:57783"/>
        <dbReference type="ChEBI" id="CHEBI:58349"/>
        <dbReference type="EC" id="1.1.1.169"/>
    </reaction>
</comment>
<reference evidence="13 14" key="1">
    <citation type="submission" date="2016-10" db="EMBL/GenBank/DDBJ databases">
        <title>Marinobacter salinus sp. nov., a moderately halophilic bacterium isolated from a tidal flat environment.</title>
        <authorList>
            <person name="Park S.-J."/>
        </authorList>
    </citation>
    <scope>NUCLEOTIDE SEQUENCE [LARGE SCALE GENOMIC DNA]</scope>
    <source>
        <strain evidence="13 14">Hb8</strain>
    </source>
</reference>
<dbReference type="AlphaFoldDB" id="A0A1D9GNX9"/>
<evidence type="ECO:0000313" key="14">
    <source>
        <dbReference type="Proteomes" id="UP000177445"/>
    </source>
</evidence>
<dbReference type="InterPro" id="IPR036291">
    <property type="entry name" value="NAD(P)-bd_dom_sf"/>
</dbReference>
<comment type="similarity">
    <text evidence="2 10">Belongs to the ketopantoate reductase family.</text>
</comment>
<dbReference type="GO" id="GO:0015940">
    <property type="term" value="P:pantothenate biosynthetic process"/>
    <property type="evidence" value="ECO:0007669"/>
    <property type="project" value="UniProtKB-UniPathway"/>
</dbReference>
<dbReference type="PANTHER" id="PTHR21708">
    <property type="entry name" value="PROBABLE 2-DEHYDROPANTOATE 2-REDUCTASE"/>
    <property type="match status" value="1"/>
</dbReference>
<dbReference type="STRING" id="1874317.BKP64_14290"/>
<dbReference type="Gene3D" id="3.40.50.720">
    <property type="entry name" value="NAD(P)-binding Rossmann-like Domain"/>
    <property type="match status" value="1"/>
</dbReference>
<dbReference type="RefSeq" id="WP_070971486.1">
    <property type="nucleotide sequence ID" value="NZ_CP017715.1"/>
</dbReference>
<evidence type="ECO:0000256" key="2">
    <source>
        <dbReference type="ARBA" id="ARBA00007870"/>
    </source>
</evidence>
<dbReference type="InterPro" id="IPR051402">
    <property type="entry name" value="KPR-Related"/>
</dbReference>
<evidence type="ECO:0000256" key="3">
    <source>
        <dbReference type="ARBA" id="ARBA00013014"/>
    </source>
</evidence>
<dbReference type="InterPro" id="IPR013332">
    <property type="entry name" value="KPR_N"/>
</dbReference>
<evidence type="ECO:0000256" key="4">
    <source>
        <dbReference type="ARBA" id="ARBA00019465"/>
    </source>
</evidence>
<evidence type="ECO:0000259" key="12">
    <source>
        <dbReference type="Pfam" id="PF08546"/>
    </source>
</evidence>
<dbReference type="Pfam" id="PF08546">
    <property type="entry name" value="ApbA_C"/>
    <property type="match status" value="1"/>
</dbReference>
<keyword evidence="14" id="KW-1185">Reference proteome</keyword>
<evidence type="ECO:0000256" key="10">
    <source>
        <dbReference type="RuleBase" id="RU362068"/>
    </source>
</evidence>
<dbReference type="Pfam" id="PF02558">
    <property type="entry name" value="ApbA"/>
    <property type="match status" value="1"/>
</dbReference>
<dbReference type="UniPathway" id="UPA00028">
    <property type="reaction ID" value="UER00004"/>
</dbReference>
<dbReference type="PANTHER" id="PTHR21708:SF26">
    <property type="entry name" value="2-DEHYDROPANTOATE 2-REDUCTASE"/>
    <property type="match status" value="1"/>
</dbReference>
<dbReference type="SUPFAM" id="SSF48179">
    <property type="entry name" value="6-phosphogluconate dehydrogenase C-terminal domain-like"/>
    <property type="match status" value="1"/>
</dbReference>
<keyword evidence="5 10" id="KW-0566">Pantothenate biosynthesis</keyword>
<dbReference type="EC" id="1.1.1.169" evidence="3 10"/>
<evidence type="ECO:0000256" key="9">
    <source>
        <dbReference type="ARBA" id="ARBA00048793"/>
    </source>
</evidence>
<sequence>MSDKPHILIVGAGAIGSFYGAILKQAGCPVDTVLRSEYQVVRDNGIRITSRLGDLSYQPDHVYRDGDTPEVWPDYLILCVKVLPGANRAEVIKPWMGPDTRLVLIENGLDIERELAEAFPANPIISCLAFIAASRMEPGVVEHKAYGKLIMGSYPKGIDEHCRTLSELFIEGGIKVDLTEAVVGERWRKCLWNTPFNPLSVIANGADTKTILETEGGEALIREMIGEVMAVAAAEGYPMDESLIDQNIEGTRKMPAYKNSMALDYINGRPIERDAVLGNVVTIAQRHGIPVPHLNTVLVTLKMRARLEGCE</sequence>
<gene>
    <name evidence="13" type="ORF">BKP64_14290</name>
</gene>
<dbReference type="GO" id="GO:0008677">
    <property type="term" value="F:2-dehydropantoate 2-reductase activity"/>
    <property type="evidence" value="ECO:0007669"/>
    <property type="project" value="UniProtKB-EC"/>
</dbReference>
<evidence type="ECO:0000313" key="13">
    <source>
        <dbReference type="EMBL" id="AOY89244.1"/>
    </source>
</evidence>
<evidence type="ECO:0000256" key="7">
    <source>
        <dbReference type="ARBA" id="ARBA00023002"/>
    </source>
</evidence>
<dbReference type="InterPro" id="IPR013752">
    <property type="entry name" value="KPA_reductase"/>
</dbReference>
<comment type="pathway">
    <text evidence="1 10">Cofactor biosynthesis; (R)-pantothenate biosynthesis; (R)-pantoate from 3-methyl-2-oxobutanoate: step 2/2.</text>
</comment>
<name>A0A1D9GNX9_9GAMM</name>
<feature type="domain" description="Ketopantoate reductase C-terminal" evidence="12">
    <location>
        <begin position="183"/>
        <end position="303"/>
    </location>
</feature>
<dbReference type="SUPFAM" id="SSF51735">
    <property type="entry name" value="NAD(P)-binding Rossmann-fold domains"/>
    <property type="match status" value="1"/>
</dbReference>
<dbReference type="OrthoDB" id="6530772at2"/>
<comment type="function">
    <text evidence="10">Catalyzes the NADPH-dependent reduction of ketopantoate into pantoic acid.</text>
</comment>
<evidence type="ECO:0000259" key="11">
    <source>
        <dbReference type="Pfam" id="PF02558"/>
    </source>
</evidence>
<dbReference type="EMBL" id="CP017715">
    <property type="protein sequence ID" value="AOY89244.1"/>
    <property type="molecule type" value="Genomic_DNA"/>
</dbReference>
<dbReference type="GO" id="GO:0005737">
    <property type="term" value="C:cytoplasm"/>
    <property type="evidence" value="ECO:0007669"/>
    <property type="project" value="TreeGrafter"/>
</dbReference>
<keyword evidence="6 10" id="KW-0521">NADP</keyword>
<dbReference type="FunFam" id="1.10.1040.10:FF:000017">
    <property type="entry name" value="2-dehydropantoate 2-reductase"/>
    <property type="match status" value="1"/>
</dbReference>
<dbReference type="InterPro" id="IPR013328">
    <property type="entry name" value="6PGD_dom2"/>
</dbReference>
<keyword evidence="7 10" id="KW-0560">Oxidoreductase</keyword>
<evidence type="ECO:0000256" key="6">
    <source>
        <dbReference type="ARBA" id="ARBA00022857"/>
    </source>
</evidence>
<feature type="domain" description="Ketopantoate reductase N-terminal" evidence="11">
    <location>
        <begin position="7"/>
        <end position="155"/>
    </location>
</feature>
<evidence type="ECO:0000256" key="1">
    <source>
        <dbReference type="ARBA" id="ARBA00004994"/>
    </source>
</evidence>
<dbReference type="InterPro" id="IPR003710">
    <property type="entry name" value="ApbA"/>
</dbReference>
<dbReference type="Proteomes" id="UP000177445">
    <property type="component" value="Chromosome"/>
</dbReference>